<feature type="compositionally biased region" description="Acidic residues" evidence="1">
    <location>
        <begin position="661"/>
        <end position="673"/>
    </location>
</feature>
<dbReference type="AlphaFoldDB" id="A0A2V1DN88"/>
<feature type="region of interest" description="Disordered" evidence="1">
    <location>
        <begin position="339"/>
        <end position="438"/>
    </location>
</feature>
<dbReference type="OrthoDB" id="5591786at2759"/>
<protein>
    <recommendedName>
        <fullName evidence="4">WD40 repeat-like protein</fullName>
    </recommendedName>
</protein>
<feature type="region of interest" description="Disordered" evidence="1">
    <location>
        <begin position="644"/>
        <end position="681"/>
    </location>
</feature>
<dbReference type="InterPro" id="IPR036322">
    <property type="entry name" value="WD40_repeat_dom_sf"/>
</dbReference>
<gene>
    <name evidence="2" type="ORF">DM02DRAFT_729695</name>
</gene>
<keyword evidence="3" id="KW-1185">Reference proteome</keyword>
<evidence type="ECO:0000313" key="3">
    <source>
        <dbReference type="Proteomes" id="UP000244855"/>
    </source>
</evidence>
<proteinExistence type="predicted"/>
<evidence type="ECO:0008006" key="4">
    <source>
        <dbReference type="Google" id="ProtNLM"/>
    </source>
</evidence>
<sequence length="721" mass="79175">MENRISCVRTGVQPGLRRSHDANFPPVIKSWRCELTALSHTYNLYFVACNETIYIFEPSFPCQDLGFIENGYALHPPQSAPNLIPHIDPDDPHSITRLHVDYLGTDEVVIVTCDDGDVVVYRVPDIFRAMEKRRTSLPDNQMEADLDDEVRVFRHINVGSSAWGIAVHREARLMAISANTHNITVLAFALSDPSDDSSSEIDRGFPHDRKRDQDIVLRGTTNIPALSFDNTNSHGRWLVSSSINGNTHIWDLHNPRQPARVITLGVCVSVGDPKVSPQICQCSNRTSVPHAAWAALFIDPRACHRVSTLREACGSGYRATGPVRIEPCFWDITETEHRYTSTRIGPLPAPSDDFDANSENYDEIPLSELTDSDETGSLESDQMSIDSAEEPAQTSSDAENAIIQQPQGEPQSPLSNNPTPGSSLLIPYSDSSESEEDEDNLTFVITDATGQAALQVFYPPAPDPDPSSDPPKYPYCSIYTSQHFLDQSKARLPRTESSDISGGPLVIITKEEIYLFQRPFQPQGDYSDPVMFMRNPLFPITTPATGSRGPIPPYHRHCYATQIPELGIFIVATPAGRVGIFSLTRAKHEFTEKVLFGFRLSAILPCKGDDGRKRADGAKNVIADVWGKRLVGIAVGPVQGMLDEEGGGGGAAATAAHGISDDEDDGEEQEEGGEGGKERVDAKVGPRRWRLIMQFHDHTVYSYELGKQLGSGVSGLGDLVV</sequence>
<dbReference type="STRING" id="97972.A0A2V1DN88"/>
<dbReference type="SUPFAM" id="SSF50978">
    <property type="entry name" value="WD40 repeat-like"/>
    <property type="match status" value="1"/>
</dbReference>
<name>A0A2V1DN88_9PLEO</name>
<accession>A0A2V1DN88</accession>
<organism evidence="2 3">
    <name type="scientific">Periconia macrospinosa</name>
    <dbReference type="NCBI Taxonomy" id="97972"/>
    <lineage>
        <taxon>Eukaryota</taxon>
        <taxon>Fungi</taxon>
        <taxon>Dikarya</taxon>
        <taxon>Ascomycota</taxon>
        <taxon>Pezizomycotina</taxon>
        <taxon>Dothideomycetes</taxon>
        <taxon>Pleosporomycetidae</taxon>
        <taxon>Pleosporales</taxon>
        <taxon>Massarineae</taxon>
        <taxon>Periconiaceae</taxon>
        <taxon>Periconia</taxon>
    </lineage>
</organism>
<evidence type="ECO:0000256" key="1">
    <source>
        <dbReference type="SAM" id="MobiDB-lite"/>
    </source>
</evidence>
<dbReference type="Pfam" id="PF08728">
    <property type="entry name" value="CRT10"/>
    <property type="match status" value="1"/>
</dbReference>
<feature type="compositionally biased region" description="Polar residues" evidence="1">
    <location>
        <begin position="392"/>
        <end position="422"/>
    </location>
</feature>
<dbReference type="InterPro" id="IPR015943">
    <property type="entry name" value="WD40/YVTN_repeat-like_dom_sf"/>
</dbReference>
<feature type="compositionally biased region" description="Acidic residues" evidence="1">
    <location>
        <begin position="352"/>
        <end position="362"/>
    </location>
</feature>
<dbReference type="Gene3D" id="2.130.10.10">
    <property type="entry name" value="YVTN repeat-like/Quinoprotein amine dehydrogenase"/>
    <property type="match status" value="1"/>
</dbReference>
<reference evidence="2 3" key="1">
    <citation type="journal article" date="2018" name="Sci. Rep.">
        <title>Comparative genomics provides insights into the lifestyle and reveals functional heterogeneity of dark septate endophytic fungi.</title>
        <authorList>
            <person name="Knapp D.G."/>
            <person name="Nemeth J.B."/>
            <person name="Barry K."/>
            <person name="Hainaut M."/>
            <person name="Henrissat B."/>
            <person name="Johnson J."/>
            <person name="Kuo A."/>
            <person name="Lim J.H.P."/>
            <person name="Lipzen A."/>
            <person name="Nolan M."/>
            <person name="Ohm R.A."/>
            <person name="Tamas L."/>
            <person name="Grigoriev I.V."/>
            <person name="Spatafora J.W."/>
            <person name="Nagy L.G."/>
            <person name="Kovacs G.M."/>
        </authorList>
    </citation>
    <scope>NUCLEOTIDE SEQUENCE [LARGE SCALE GENOMIC DNA]</scope>
    <source>
        <strain evidence="2 3">DSE2036</strain>
    </source>
</reference>
<dbReference type="InterPro" id="IPR014839">
    <property type="entry name" value="Crt10"/>
</dbReference>
<dbReference type="EMBL" id="KZ805407">
    <property type="protein sequence ID" value="PVH98729.1"/>
    <property type="molecule type" value="Genomic_DNA"/>
</dbReference>
<dbReference type="Proteomes" id="UP000244855">
    <property type="component" value="Unassembled WGS sequence"/>
</dbReference>
<evidence type="ECO:0000313" key="2">
    <source>
        <dbReference type="EMBL" id="PVH98729.1"/>
    </source>
</evidence>